<reference evidence="3" key="1">
    <citation type="submission" date="2017-10" db="EMBL/GenBank/DDBJ databases">
        <authorList>
            <person name="Kravchenko I.K."/>
            <person name="Grouzdev D.S."/>
        </authorList>
    </citation>
    <scope>NUCLEOTIDE SEQUENCE [LARGE SCALE GENOMIC DNA]</scope>
    <source>
        <strain evidence="3">B2</strain>
    </source>
</reference>
<dbReference type="OrthoDB" id="7306240at2"/>
<feature type="chain" id="PRO_5011976308" evidence="1">
    <location>
        <begin position="24"/>
        <end position="121"/>
    </location>
</feature>
<dbReference type="RefSeq" id="WP_098736459.1">
    <property type="nucleotide sequence ID" value="NZ_PDKW01000040.1"/>
</dbReference>
<dbReference type="EMBL" id="PDKW01000040">
    <property type="protein sequence ID" value="PGH57008.1"/>
    <property type="molecule type" value="Genomic_DNA"/>
</dbReference>
<dbReference type="Proteomes" id="UP000225379">
    <property type="component" value="Unassembled WGS sequence"/>
</dbReference>
<organism evidence="2 3">
    <name type="scientific">Azospirillum palustre</name>
    <dbReference type="NCBI Taxonomy" id="2044885"/>
    <lineage>
        <taxon>Bacteria</taxon>
        <taxon>Pseudomonadati</taxon>
        <taxon>Pseudomonadota</taxon>
        <taxon>Alphaproteobacteria</taxon>
        <taxon>Rhodospirillales</taxon>
        <taxon>Azospirillaceae</taxon>
        <taxon>Azospirillum</taxon>
    </lineage>
</organism>
<feature type="signal peptide" evidence="1">
    <location>
        <begin position="1"/>
        <end position="23"/>
    </location>
</feature>
<evidence type="ECO:0000313" key="2">
    <source>
        <dbReference type="EMBL" id="PGH57008.1"/>
    </source>
</evidence>
<evidence type="ECO:0000313" key="3">
    <source>
        <dbReference type="Proteomes" id="UP000225379"/>
    </source>
</evidence>
<protein>
    <submittedName>
        <fullName evidence="2">Uncharacterized protein</fullName>
    </submittedName>
</protein>
<proteinExistence type="predicted"/>
<evidence type="ECO:0000256" key="1">
    <source>
        <dbReference type="SAM" id="SignalP"/>
    </source>
</evidence>
<name>A0A2B8BHH6_9PROT</name>
<sequence length="121" mass="13437">MKRNSLIPILLLCAGSFATTAQAQTAQTLKFWNLTTETITELKLAEPGTNKWGKNQTLNDKDKTVEADERLKLSDVKPGTWDVSMKDKKGRTCVLRNVALSGTEAYAFSISEDDVKKCARK</sequence>
<comment type="caution">
    <text evidence="2">The sequence shown here is derived from an EMBL/GenBank/DDBJ whole genome shotgun (WGS) entry which is preliminary data.</text>
</comment>
<keyword evidence="1" id="KW-0732">Signal</keyword>
<keyword evidence="3" id="KW-1185">Reference proteome</keyword>
<accession>A0A2B8BHH6</accession>
<gene>
    <name evidence="2" type="ORF">CRT60_10930</name>
</gene>
<dbReference type="AlphaFoldDB" id="A0A2B8BHH6"/>